<proteinExistence type="predicted"/>
<evidence type="ECO:0008006" key="3">
    <source>
        <dbReference type="Google" id="ProtNLM"/>
    </source>
</evidence>
<reference evidence="1" key="1">
    <citation type="journal article" date="2020" name="Stud. Mycol.">
        <title>101 Dothideomycetes genomes: a test case for predicting lifestyles and emergence of pathogens.</title>
        <authorList>
            <person name="Haridas S."/>
            <person name="Albert R."/>
            <person name="Binder M."/>
            <person name="Bloem J."/>
            <person name="Labutti K."/>
            <person name="Salamov A."/>
            <person name="Andreopoulos B."/>
            <person name="Baker S."/>
            <person name="Barry K."/>
            <person name="Bills G."/>
            <person name="Bluhm B."/>
            <person name="Cannon C."/>
            <person name="Castanera R."/>
            <person name="Culley D."/>
            <person name="Daum C."/>
            <person name="Ezra D."/>
            <person name="Gonzalez J."/>
            <person name="Henrissat B."/>
            <person name="Kuo A."/>
            <person name="Liang C."/>
            <person name="Lipzen A."/>
            <person name="Lutzoni F."/>
            <person name="Magnuson J."/>
            <person name="Mondo S."/>
            <person name="Nolan M."/>
            <person name="Ohm R."/>
            <person name="Pangilinan J."/>
            <person name="Park H.-J."/>
            <person name="Ramirez L."/>
            <person name="Alfaro M."/>
            <person name="Sun H."/>
            <person name="Tritt A."/>
            <person name="Yoshinaga Y."/>
            <person name="Zwiers L.-H."/>
            <person name="Turgeon B."/>
            <person name="Goodwin S."/>
            <person name="Spatafora J."/>
            <person name="Crous P."/>
            <person name="Grigoriev I."/>
        </authorList>
    </citation>
    <scope>NUCLEOTIDE SEQUENCE</scope>
    <source>
        <strain evidence="1">HMLAC05119</strain>
    </source>
</reference>
<dbReference type="InterPro" id="IPR027417">
    <property type="entry name" value="P-loop_NTPase"/>
</dbReference>
<dbReference type="PANTHER" id="PTHR48312">
    <property type="match status" value="1"/>
</dbReference>
<evidence type="ECO:0000313" key="1">
    <source>
        <dbReference type="EMBL" id="KAF1915288.1"/>
    </source>
</evidence>
<evidence type="ECO:0000313" key="2">
    <source>
        <dbReference type="Proteomes" id="UP000800096"/>
    </source>
</evidence>
<protein>
    <recommendedName>
        <fullName evidence="3">P-loop containing nucleoside triphosphate hydrolase protein</fullName>
    </recommendedName>
</protein>
<dbReference type="EMBL" id="ML979136">
    <property type="protein sequence ID" value="KAF1915288.1"/>
    <property type="molecule type" value="Genomic_DNA"/>
</dbReference>
<gene>
    <name evidence="1" type="ORF">BDU57DRAFT_518183</name>
</gene>
<dbReference type="SUPFAM" id="SSF52540">
    <property type="entry name" value="P-loop containing nucleoside triphosphate hydrolases"/>
    <property type="match status" value="1"/>
</dbReference>
<keyword evidence="2" id="KW-1185">Reference proteome</keyword>
<organism evidence="1 2">
    <name type="scientific">Ampelomyces quisqualis</name>
    <name type="common">Powdery mildew agent</name>
    <dbReference type="NCBI Taxonomy" id="50730"/>
    <lineage>
        <taxon>Eukaryota</taxon>
        <taxon>Fungi</taxon>
        <taxon>Dikarya</taxon>
        <taxon>Ascomycota</taxon>
        <taxon>Pezizomycotina</taxon>
        <taxon>Dothideomycetes</taxon>
        <taxon>Pleosporomycetidae</taxon>
        <taxon>Pleosporales</taxon>
        <taxon>Pleosporineae</taxon>
        <taxon>Phaeosphaeriaceae</taxon>
        <taxon>Ampelomyces</taxon>
    </lineage>
</organism>
<name>A0A6A5QKB1_AMPQU</name>
<dbReference type="AlphaFoldDB" id="A0A6A5QKB1"/>
<dbReference type="Gene3D" id="3.40.50.300">
    <property type="entry name" value="P-loop containing nucleotide triphosphate hydrolases"/>
    <property type="match status" value="1"/>
</dbReference>
<dbReference type="PANTHER" id="PTHR48312:SF1">
    <property type="entry name" value="SULFOTRANSFERASE"/>
    <property type="match status" value="1"/>
</dbReference>
<dbReference type="Proteomes" id="UP000800096">
    <property type="component" value="Unassembled WGS sequence"/>
</dbReference>
<accession>A0A6A5QKB1</accession>
<dbReference type="OrthoDB" id="3650366at2759"/>
<sequence>MSGILEADNVPERRGVYLLTHPRSASNLLQTMMEKQPGYQNSEYKLFDAGFATLNQLQRGPLSEWPEEDRKDLLDKFTAGWDSLQDEIANANKNGLQAFIKEHTHFLRDPTKFFSALYPTDTPNLPSLNLHERNVPPSTSARTNPTSLPDSFLLSMQPIFQIRHPALMFPSMYRALKTRFVQTTSEPLVAAILTLSHSRALYDWYTTHAPASRLPRVIDADDIMNSPAAVRRLCEQTGLSAEHVLYEWDERAAEDPVKKVFLSTIYASKGIVKGKDASALNVAAEREKWVGEWGVDDAQGIARFVDEAMADYEYLHSRRTTGSSVA</sequence>